<protein>
    <submittedName>
        <fullName evidence="1">Uncharacterized protein</fullName>
    </submittedName>
</protein>
<accession>A0A806JZ55</accession>
<reference evidence="1" key="1">
    <citation type="submission" date="2012-03" db="EMBL/GenBank/DDBJ databases">
        <title>Functional metagenomics reveals considerable lignocellulase gene clusters in the gut microbiome of a wood-feeding higher termite.</title>
        <authorList>
            <person name="Liu N."/>
        </authorList>
    </citation>
    <scope>NUCLEOTIDE SEQUENCE</scope>
</reference>
<sequence length="65" mass="7478">MAFGVKIENRQRPKFVTKAKALLKLSEVYSLKHLEIITFNSELSIVQNGKHIKATPIWKWLGTII</sequence>
<dbReference type="AlphaFoldDB" id="A0A806JZ55"/>
<proteinExistence type="predicted"/>
<name>A0A806JZ55_9BACT</name>
<organism evidence="1">
    <name type="scientific">uncultured bacterium contig00085</name>
    <dbReference type="NCBI Taxonomy" id="1181558"/>
    <lineage>
        <taxon>Bacteria</taxon>
        <taxon>environmental samples</taxon>
    </lineage>
</organism>
<evidence type="ECO:0000313" key="1">
    <source>
        <dbReference type="EMBL" id="AGS52426.1"/>
    </source>
</evidence>
<dbReference type="EMBL" id="JQ844192">
    <property type="protein sequence ID" value="AGS52426.1"/>
    <property type="molecule type" value="Genomic_DNA"/>
</dbReference>